<sequence>MCSRKPCISDHDVLSHINEDINSNSSNKFALVRKFNENSETSVYLTYFDGSTYVKKPEARLTKQISKKPFVGSSDKNIRHTITKCKTCCDNANQNSYGSITKSATNMSDTLPADLCMRMVGGRVCEILDLLALSGNEIGCAEARRLQKLFKSVIQALDDLQRACCKPPQINTLRNSCKKTVRLSGAGSETSLSNEVLQCKHPHNVCNQCTGLVNTNLKTLIKAAANFGCLYGYAVNSNIVKRR</sequence>
<accession>A0A6G0ZK42</accession>
<reference evidence="1 2" key="1">
    <citation type="submission" date="2019-08" db="EMBL/GenBank/DDBJ databases">
        <title>Whole genome of Aphis craccivora.</title>
        <authorList>
            <person name="Voronova N.V."/>
            <person name="Shulinski R.S."/>
            <person name="Bandarenka Y.V."/>
            <person name="Zhorov D.G."/>
            <person name="Warner D."/>
        </authorList>
    </citation>
    <scope>NUCLEOTIDE SEQUENCE [LARGE SCALE GENOMIC DNA]</scope>
    <source>
        <strain evidence="1">180601</strain>
        <tissue evidence="1">Whole Body</tissue>
    </source>
</reference>
<name>A0A6G0ZK42_APHCR</name>
<dbReference type="EMBL" id="VUJU01000306">
    <property type="protein sequence ID" value="KAF0771377.1"/>
    <property type="molecule type" value="Genomic_DNA"/>
</dbReference>
<evidence type="ECO:0000313" key="1">
    <source>
        <dbReference type="EMBL" id="KAF0771377.1"/>
    </source>
</evidence>
<dbReference type="Proteomes" id="UP000478052">
    <property type="component" value="Unassembled WGS sequence"/>
</dbReference>
<dbReference type="AlphaFoldDB" id="A0A6G0ZK42"/>
<dbReference type="OrthoDB" id="6598000at2759"/>
<evidence type="ECO:0000313" key="2">
    <source>
        <dbReference type="Proteomes" id="UP000478052"/>
    </source>
</evidence>
<protein>
    <submittedName>
        <fullName evidence="1">Uncharacterized protein</fullName>
    </submittedName>
</protein>
<proteinExistence type="predicted"/>
<gene>
    <name evidence="1" type="ORF">FWK35_00002537</name>
</gene>
<keyword evidence="2" id="KW-1185">Reference proteome</keyword>
<organism evidence="1 2">
    <name type="scientific">Aphis craccivora</name>
    <name type="common">Cowpea aphid</name>
    <dbReference type="NCBI Taxonomy" id="307492"/>
    <lineage>
        <taxon>Eukaryota</taxon>
        <taxon>Metazoa</taxon>
        <taxon>Ecdysozoa</taxon>
        <taxon>Arthropoda</taxon>
        <taxon>Hexapoda</taxon>
        <taxon>Insecta</taxon>
        <taxon>Pterygota</taxon>
        <taxon>Neoptera</taxon>
        <taxon>Paraneoptera</taxon>
        <taxon>Hemiptera</taxon>
        <taxon>Sternorrhyncha</taxon>
        <taxon>Aphidomorpha</taxon>
        <taxon>Aphidoidea</taxon>
        <taxon>Aphididae</taxon>
        <taxon>Aphidini</taxon>
        <taxon>Aphis</taxon>
        <taxon>Aphis</taxon>
    </lineage>
</organism>
<comment type="caution">
    <text evidence="1">The sequence shown here is derived from an EMBL/GenBank/DDBJ whole genome shotgun (WGS) entry which is preliminary data.</text>
</comment>